<gene>
    <name evidence="1" type="ORF">E7V67_001480</name>
</gene>
<keyword evidence="2" id="KW-1185">Reference proteome</keyword>
<accession>A0ABZ1UMM4</accession>
<evidence type="ECO:0008006" key="3">
    <source>
        <dbReference type="Google" id="ProtNLM"/>
    </source>
</evidence>
<name>A0ABZ1UMM4_9BURK</name>
<dbReference type="Proteomes" id="UP000321323">
    <property type="component" value="Chromosome"/>
</dbReference>
<reference evidence="1 2" key="1">
    <citation type="journal article" date="2019" name="Int. J. Syst. Evol. Microbiol.">
        <title>The Draft Whole-Genome Sequence of the Antibiotic Producer Empedobacter haloabium ATCC 31962 Provides Indications for Its Taxonomic Reclassification.</title>
        <authorList>
            <person name="Miess H."/>
            <person name="Arlt P."/>
            <person name="Apel A.K."/>
            <person name="Weber T."/>
            <person name="Nieselt K."/>
            <person name="Hanssen F."/>
            <person name="Czemmel S."/>
            <person name="Nahnsen S."/>
            <person name="Gross H."/>
        </authorList>
    </citation>
    <scope>NUCLEOTIDE SEQUENCE [LARGE SCALE GENOMIC DNA]</scope>
    <source>
        <strain evidence="1 2">ATCC 31962</strain>
    </source>
</reference>
<sequence>MRFTLGSVALCLLAGCSLNPPKPPQCEGEFRPVNAQPGQAALPMNTADSLALCMKGAGHGHQS</sequence>
<dbReference type="EMBL" id="CP136508">
    <property type="protein sequence ID" value="WUR13804.1"/>
    <property type="molecule type" value="Genomic_DNA"/>
</dbReference>
<dbReference type="PROSITE" id="PS51257">
    <property type="entry name" value="PROKAR_LIPOPROTEIN"/>
    <property type="match status" value="1"/>
</dbReference>
<proteinExistence type="predicted"/>
<protein>
    <recommendedName>
        <fullName evidence="3">Lipoprotein</fullName>
    </recommendedName>
</protein>
<organism evidence="1 2">
    <name type="scientific">[Empedobacter] haloabium</name>
    <dbReference type="NCBI Taxonomy" id="592317"/>
    <lineage>
        <taxon>Bacteria</taxon>
        <taxon>Pseudomonadati</taxon>
        <taxon>Pseudomonadota</taxon>
        <taxon>Betaproteobacteria</taxon>
        <taxon>Burkholderiales</taxon>
        <taxon>Oxalobacteraceae</taxon>
        <taxon>Telluria group</taxon>
        <taxon>Telluria group incertae sedis</taxon>
    </lineage>
</organism>
<evidence type="ECO:0000313" key="2">
    <source>
        <dbReference type="Proteomes" id="UP000321323"/>
    </source>
</evidence>
<evidence type="ECO:0000313" key="1">
    <source>
        <dbReference type="EMBL" id="WUR13804.1"/>
    </source>
</evidence>